<evidence type="ECO:0000313" key="5">
    <source>
        <dbReference type="EMBL" id="MCS5713471.1"/>
    </source>
</evidence>
<feature type="region of interest" description="Disordered" evidence="2">
    <location>
        <begin position="164"/>
        <end position="198"/>
    </location>
</feature>
<dbReference type="PROSITE" id="PS51109">
    <property type="entry name" value="G5"/>
    <property type="match status" value="1"/>
</dbReference>
<evidence type="ECO:0000256" key="3">
    <source>
        <dbReference type="SAM" id="Phobius"/>
    </source>
</evidence>
<dbReference type="Pfam" id="PF10708">
    <property type="entry name" value="DUF2510"/>
    <property type="match status" value="1"/>
</dbReference>
<feature type="transmembrane region" description="Helical" evidence="3">
    <location>
        <begin position="120"/>
        <end position="142"/>
    </location>
</feature>
<keyword evidence="6" id="KW-1185">Reference proteome</keyword>
<reference evidence="5" key="1">
    <citation type="submission" date="2022-08" db="EMBL/GenBank/DDBJ databases">
        <authorList>
            <person name="Deng Y."/>
            <person name="Han X.-F."/>
            <person name="Zhang Y.-Q."/>
        </authorList>
    </citation>
    <scope>NUCLEOTIDE SEQUENCE</scope>
    <source>
        <strain evidence="5">CPCC 205716</strain>
    </source>
</reference>
<feature type="region of interest" description="Disordered" evidence="2">
    <location>
        <begin position="305"/>
        <end position="324"/>
    </location>
</feature>
<dbReference type="SMART" id="SM01208">
    <property type="entry name" value="G5"/>
    <property type="match status" value="1"/>
</dbReference>
<dbReference type="Pfam" id="PF07501">
    <property type="entry name" value="G5"/>
    <property type="match status" value="1"/>
</dbReference>
<evidence type="ECO:0000256" key="1">
    <source>
        <dbReference type="ARBA" id="ARBA00022729"/>
    </source>
</evidence>
<organism evidence="5 6">
    <name type="scientific">Herbiconiux gentiana</name>
    <dbReference type="NCBI Taxonomy" id="2970912"/>
    <lineage>
        <taxon>Bacteria</taxon>
        <taxon>Bacillati</taxon>
        <taxon>Actinomycetota</taxon>
        <taxon>Actinomycetes</taxon>
        <taxon>Micrococcales</taxon>
        <taxon>Microbacteriaceae</taxon>
        <taxon>Herbiconiux</taxon>
    </lineage>
</organism>
<feature type="transmembrane region" description="Helical" evidence="3">
    <location>
        <begin position="88"/>
        <end position="108"/>
    </location>
</feature>
<feature type="transmembrane region" description="Helical" evidence="3">
    <location>
        <begin position="64"/>
        <end position="82"/>
    </location>
</feature>
<keyword evidence="3" id="KW-0812">Transmembrane</keyword>
<sequence length="344" mass="34655">MTTTPPGWYTDPSDPTAQRWWDGTRWTEFTSAWSAAPVGPVPPVAPVAPAGPVRSSTARRSWRPTLSTYIVGSLAVLVSIVGAGTNGIGGFLVGLALFGIGAGVYVLVTRRPSFLNVAPTRRAGGAALGISAALLLVGSLMAPHAAPAPDTAEGAAVSLLTSPEPVAPEAATPRPTVTPSPKKTAAPTPTPTPTPVVGTQLVDVSEPIPFASSSYDEPTLELGASVTVTAGVPGTLVKRWQITTTDGVETSRSLVSETVTAAPVDELIAIGSLQPAPPPAPEAAPAPEGGGCDPNYAGGCVPIDSDVDCPGGSGNGPSYAPGPVQVIGSDIYDLDRDGDGWACD</sequence>
<accession>A0ABT2GB92</accession>
<dbReference type="Gene3D" id="2.20.230.10">
    <property type="entry name" value="Resuscitation-promoting factor rpfb"/>
    <property type="match status" value="1"/>
</dbReference>
<dbReference type="Proteomes" id="UP001165580">
    <property type="component" value="Unassembled WGS sequence"/>
</dbReference>
<dbReference type="InterPro" id="IPR018929">
    <property type="entry name" value="DUF2510"/>
</dbReference>
<proteinExistence type="predicted"/>
<evidence type="ECO:0000313" key="6">
    <source>
        <dbReference type="Proteomes" id="UP001165580"/>
    </source>
</evidence>
<dbReference type="EMBL" id="JANTEZ010000001">
    <property type="protein sequence ID" value="MCS5713471.1"/>
    <property type="molecule type" value="Genomic_DNA"/>
</dbReference>
<keyword evidence="3" id="KW-0472">Membrane</keyword>
<comment type="caution">
    <text evidence="5">The sequence shown here is derived from an EMBL/GenBank/DDBJ whole genome shotgun (WGS) entry which is preliminary data.</text>
</comment>
<gene>
    <name evidence="5" type="ORF">NVV95_02760</name>
</gene>
<protein>
    <submittedName>
        <fullName evidence="5">G5 domain-containing protein</fullName>
    </submittedName>
</protein>
<feature type="domain" description="G5" evidence="4">
    <location>
        <begin position="193"/>
        <end position="274"/>
    </location>
</feature>
<dbReference type="RefSeq" id="WP_259485001.1">
    <property type="nucleotide sequence ID" value="NZ_JANTEZ010000001.1"/>
</dbReference>
<dbReference type="InterPro" id="IPR011098">
    <property type="entry name" value="G5_dom"/>
</dbReference>
<name>A0ABT2GB92_9MICO</name>
<feature type="compositionally biased region" description="Low complexity" evidence="2">
    <location>
        <begin position="175"/>
        <end position="187"/>
    </location>
</feature>
<evidence type="ECO:0000259" key="4">
    <source>
        <dbReference type="PROSITE" id="PS51109"/>
    </source>
</evidence>
<keyword evidence="1" id="KW-0732">Signal</keyword>
<keyword evidence="3" id="KW-1133">Transmembrane helix</keyword>
<evidence type="ECO:0000256" key="2">
    <source>
        <dbReference type="SAM" id="MobiDB-lite"/>
    </source>
</evidence>